<evidence type="ECO:0000256" key="2">
    <source>
        <dbReference type="ARBA" id="ARBA00022631"/>
    </source>
</evidence>
<evidence type="ECO:0000313" key="6">
    <source>
        <dbReference type="Proteomes" id="UP000275385"/>
    </source>
</evidence>
<evidence type="ECO:0000256" key="3">
    <source>
        <dbReference type="ARBA" id="ARBA00023239"/>
    </source>
</evidence>
<comment type="subunit">
    <text evidence="1">Homodimer.</text>
</comment>
<comment type="catalytic activity">
    <reaction evidence="4">
        <text>(S)-ureidoglycolate = urea + glyoxylate</text>
        <dbReference type="Rhea" id="RHEA:11304"/>
        <dbReference type="ChEBI" id="CHEBI:16199"/>
        <dbReference type="ChEBI" id="CHEBI:36655"/>
        <dbReference type="ChEBI" id="CHEBI:57296"/>
        <dbReference type="EC" id="4.3.2.3"/>
    </reaction>
</comment>
<name>A0A420YP79_9PEZI</name>
<evidence type="ECO:0000256" key="1">
    <source>
        <dbReference type="ARBA" id="ARBA00011738"/>
    </source>
</evidence>
<dbReference type="AlphaFoldDB" id="A0A420YP79"/>
<accession>A0A420YP79</accession>
<comment type="caution">
    <text evidence="5">The sequence shown here is derived from an EMBL/GenBank/DDBJ whole genome shotgun (WGS) entry which is preliminary data.</text>
</comment>
<evidence type="ECO:0000256" key="4">
    <source>
        <dbReference type="ARBA" id="ARBA00047684"/>
    </source>
</evidence>
<dbReference type="CDD" id="cd20298">
    <property type="entry name" value="cupin_UAH"/>
    <property type="match status" value="1"/>
</dbReference>
<dbReference type="GO" id="GO:0050385">
    <property type="term" value="F:ureidoglycolate lyase activity"/>
    <property type="evidence" value="ECO:0007669"/>
    <property type="project" value="UniProtKB-EC"/>
</dbReference>
<keyword evidence="2" id="KW-0659">Purine metabolism</keyword>
<keyword evidence="3 5" id="KW-0456">Lyase</keyword>
<dbReference type="STRING" id="177199.A0A420YP79"/>
<dbReference type="Gene3D" id="2.60.120.480">
    <property type="entry name" value="Ureidoglycolate hydrolase"/>
    <property type="match status" value="1"/>
</dbReference>
<dbReference type="PANTHER" id="PTHR21221:SF1">
    <property type="entry name" value="UREIDOGLYCOLATE LYASE"/>
    <property type="match status" value="1"/>
</dbReference>
<dbReference type="EMBL" id="QVQW01000001">
    <property type="protein sequence ID" value="RKU49693.1"/>
    <property type="molecule type" value="Genomic_DNA"/>
</dbReference>
<dbReference type="Proteomes" id="UP000275385">
    <property type="component" value="Unassembled WGS sequence"/>
</dbReference>
<dbReference type="OrthoDB" id="10266039at2759"/>
<dbReference type="SUPFAM" id="SSF51182">
    <property type="entry name" value="RmlC-like cupins"/>
    <property type="match status" value="1"/>
</dbReference>
<dbReference type="InterPro" id="IPR024060">
    <property type="entry name" value="Ureidoglycolate_lyase_dom_sf"/>
</dbReference>
<dbReference type="InterPro" id="IPR047233">
    <property type="entry name" value="UAH_cupin"/>
</dbReference>
<gene>
    <name evidence="5" type="primary">DAL3_1</name>
    <name evidence="5" type="ORF">DL546_009828</name>
</gene>
<proteinExistence type="predicted"/>
<dbReference type="GO" id="GO:0006144">
    <property type="term" value="P:purine nucleobase metabolic process"/>
    <property type="evidence" value="ECO:0007669"/>
    <property type="project" value="UniProtKB-KW"/>
</dbReference>
<dbReference type="GO" id="GO:0004848">
    <property type="term" value="F:ureidoglycolate hydrolase activity"/>
    <property type="evidence" value="ECO:0007669"/>
    <property type="project" value="InterPro"/>
</dbReference>
<dbReference type="Pfam" id="PF04115">
    <property type="entry name" value="Ureidogly_lyase"/>
    <property type="match status" value="1"/>
</dbReference>
<reference evidence="5 6" key="1">
    <citation type="submission" date="2018-08" db="EMBL/GenBank/DDBJ databases">
        <title>Draft genome of the lignicolous fungus Coniochaeta pulveracea.</title>
        <authorList>
            <person name="Borstlap C.J."/>
            <person name="De Witt R.N."/>
            <person name="Botha A."/>
            <person name="Volschenk H."/>
        </authorList>
    </citation>
    <scope>NUCLEOTIDE SEQUENCE [LARGE SCALE GENOMIC DNA]</scope>
    <source>
        <strain evidence="5 6">CAB683</strain>
    </source>
</reference>
<sequence>MASPVKLNIIGQHLSIPAVPLTQTSFSPFGSVITNPRPDLHPSPSLGAQQLHNVPHSPIVVNQGTAIKYQHVSPMLNLYPSAPSGKEGVAVMNMFSCAGRRLEPVDGWKEIGRGGGRMFRVEILERHPYTTQTFIPLSSSKRGARYLVIVAPSLPPSPEDEHLPVPAAEGDDDARTVGLGRRGLPDLKGLKAFVATEGMAVTYGAGTWHAPMVALESGREGREKVDFVVVQFANGVGVEDCQECVFVGGEVVVTLPEEEDEGREERERAKL</sequence>
<evidence type="ECO:0000313" key="5">
    <source>
        <dbReference type="EMBL" id="RKU49693.1"/>
    </source>
</evidence>
<dbReference type="InterPro" id="IPR007247">
    <property type="entry name" value="Ureidogly_lyase"/>
</dbReference>
<organism evidence="5 6">
    <name type="scientific">Coniochaeta pulveracea</name>
    <dbReference type="NCBI Taxonomy" id="177199"/>
    <lineage>
        <taxon>Eukaryota</taxon>
        <taxon>Fungi</taxon>
        <taxon>Dikarya</taxon>
        <taxon>Ascomycota</taxon>
        <taxon>Pezizomycotina</taxon>
        <taxon>Sordariomycetes</taxon>
        <taxon>Sordariomycetidae</taxon>
        <taxon>Coniochaetales</taxon>
        <taxon>Coniochaetaceae</taxon>
        <taxon>Coniochaeta</taxon>
    </lineage>
</organism>
<dbReference type="PANTHER" id="PTHR21221">
    <property type="entry name" value="UREIDOGLYCOLATE HYDROLASE"/>
    <property type="match status" value="1"/>
</dbReference>
<keyword evidence="6" id="KW-1185">Reference proteome</keyword>
<protein>
    <submittedName>
        <fullName evidence="5">Ureidoglycolate lyase</fullName>
    </submittedName>
</protein>
<dbReference type="InterPro" id="IPR011051">
    <property type="entry name" value="RmlC_Cupin_sf"/>
</dbReference>
<dbReference type="GO" id="GO:0000256">
    <property type="term" value="P:allantoin catabolic process"/>
    <property type="evidence" value="ECO:0007669"/>
    <property type="project" value="InterPro"/>
</dbReference>